<keyword evidence="2" id="KW-1185">Reference proteome</keyword>
<organism evidence="1 2">
    <name type="scientific">Legionella waltersii</name>
    <dbReference type="NCBI Taxonomy" id="66969"/>
    <lineage>
        <taxon>Bacteria</taxon>
        <taxon>Pseudomonadati</taxon>
        <taxon>Pseudomonadota</taxon>
        <taxon>Gammaproteobacteria</taxon>
        <taxon>Legionellales</taxon>
        <taxon>Legionellaceae</taxon>
        <taxon>Legionella</taxon>
    </lineage>
</organism>
<reference evidence="1 2" key="1">
    <citation type="submission" date="2015-11" db="EMBL/GenBank/DDBJ databases">
        <title>Genomic analysis of 38 Legionella species identifies large and diverse effector repertoires.</title>
        <authorList>
            <person name="Burstein D."/>
            <person name="Amaro F."/>
            <person name="Zusman T."/>
            <person name="Lifshitz Z."/>
            <person name="Cohen O."/>
            <person name="Gilbert J.A."/>
            <person name="Pupko T."/>
            <person name="Shuman H.A."/>
            <person name="Segal G."/>
        </authorList>
    </citation>
    <scope>NUCLEOTIDE SEQUENCE [LARGE SCALE GENOMIC DNA]</scope>
    <source>
        <strain evidence="1 2">ATCC 51914</strain>
    </source>
</reference>
<evidence type="ECO:0000313" key="1">
    <source>
        <dbReference type="EMBL" id="KTD80379.1"/>
    </source>
</evidence>
<dbReference type="InterPro" id="IPR014942">
    <property type="entry name" value="AbiEii"/>
</dbReference>
<evidence type="ECO:0008006" key="3">
    <source>
        <dbReference type="Google" id="ProtNLM"/>
    </source>
</evidence>
<name>A0A0W1AGC7_9GAMM</name>
<gene>
    <name evidence="1" type="ORF">Lwal_1076</name>
</gene>
<dbReference type="Proteomes" id="UP000054729">
    <property type="component" value="Unassembled WGS sequence"/>
</dbReference>
<sequence>MTKNIGESVRSRLKNIAVKEGSDFNAVLTRYGLERLLYRIGESEYSKQFLLKGALLFNLWYDMPHRPTKDIDLLGFGDNDLAYIKQTFSKICRISADDGISFLSESVTADTIKKDGGYTGARVELFGELAKAKIKIQIDIGYGDAVTPGPIDAHYPVLLSDLPAPKIRTYPIYTVIAEKLHAIALLGMTNSRLKDYLDLYVLLGNEQIDNQILAKAIHATFNRRSMDLPEELPIGLTDEFANDPSRESMWKAFLRKNELEQKSLTEVIAVIRNLIQVPYSLSTHPNFSR</sequence>
<comment type="caution">
    <text evidence="1">The sequence shown here is derived from an EMBL/GenBank/DDBJ whole genome shotgun (WGS) entry which is preliminary data.</text>
</comment>
<protein>
    <recommendedName>
        <fullName evidence="3">Nucleotidyl transferase AbiEii/AbiGii toxin family protein</fullName>
    </recommendedName>
</protein>
<dbReference type="Pfam" id="PF08843">
    <property type="entry name" value="AbiEii"/>
    <property type="match status" value="1"/>
</dbReference>
<dbReference type="EMBL" id="LNZB01000031">
    <property type="protein sequence ID" value="KTD80379.1"/>
    <property type="molecule type" value="Genomic_DNA"/>
</dbReference>
<evidence type="ECO:0000313" key="2">
    <source>
        <dbReference type="Proteomes" id="UP000054729"/>
    </source>
</evidence>
<dbReference type="AlphaFoldDB" id="A0A0W1AGC7"/>
<proteinExistence type="predicted"/>
<dbReference type="OrthoDB" id="9808443at2"/>
<accession>A0A0W1AGC7</accession>
<dbReference type="PATRIC" id="fig|66969.6.peg.1180"/>
<dbReference type="RefSeq" id="WP_028378775.1">
    <property type="nucleotide sequence ID" value="NZ_CAAAIQ010000033.1"/>
</dbReference>